<sequence length="54" mass="5867">MRPHFSTGPDSAALTAIFTGQIMSSSTAICFITIVFIKQPKNQSFCLTHASSQF</sequence>
<evidence type="ECO:0000313" key="2">
    <source>
        <dbReference type="EMBL" id="JAH36160.1"/>
    </source>
</evidence>
<evidence type="ECO:0000256" key="1">
    <source>
        <dbReference type="SAM" id="Phobius"/>
    </source>
</evidence>
<keyword evidence="1" id="KW-1133">Transmembrane helix</keyword>
<feature type="transmembrane region" description="Helical" evidence="1">
    <location>
        <begin position="12"/>
        <end position="37"/>
    </location>
</feature>
<keyword evidence="1" id="KW-0812">Transmembrane</keyword>
<organism evidence="2">
    <name type="scientific">Anguilla anguilla</name>
    <name type="common">European freshwater eel</name>
    <name type="synonym">Muraena anguilla</name>
    <dbReference type="NCBI Taxonomy" id="7936"/>
    <lineage>
        <taxon>Eukaryota</taxon>
        <taxon>Metazoa</taxon>
        <taxon>Chordata</taxon>
        <taxon>Craniata</taxon>
        <taxon>Vertebrata</taxon>
        <taxon>Euteleostomi</taxon>
        <taxon>Actinopterygii</taxon>
        <taxon>Neopterygii</taxon>
        <taxon>Teleostei</taxon>
        <taxon>Anguilliformes</taxon>
        <taxon>Anguillidae</taxon>
        <taxon>Anguilla</taxon>
    </lineage>
</organism>
<protein>
    <submittedName>
        <fullName evidence="2">Uncharacterized protein</fullName>
    </submittedName>
</protein>
<dbReference type="AlphaFoldDB" id="A0A0E9S660"/>
<keyword evidence="1" id="KW-0472">Membrane</keyword>
<accession>A0A0E9S660</accession>
<reference evidence="2" key="1">
    <citation type="submission" date="2014-11" db="EMBL/GenBank/DDBJ databases">
        <authorList>
            <person name="Amaro Gonzalez C."/>
        </authorList>
    </citation>
    <scope>NUCLEOTIDE SEQUENCE</scope>
</reference>
<dbReference type="EMBL" id="GBXM01072417">
    <property type="protein sequence ID" value="JAH36160.1"/>
    <property type="molecule type" value="Transcribed_RNA"/>
</dbReference>
<name>A0A0E9S660_ANGAN</name>
<proteinExistence type="predicted"/>
<reference evidence="2" key="2">
    <citation type="journal article" date="2015" name="Fish Shellfish Immunol.">
        <title>Early steps in the European eel (Anguilla anguilla)-Vibrio vulnificus interaction in the gills: Role of the RtxA13 toxin.</title>
        <authorList>
            <person name="Callol A."/>
            <person name="Pajuelo D."/>
            <person name="Ebbesson L."/>
            <person name="Teles M."/>
            <person name="MacKenzie S."/>
            <person name="Amaro C."/>
        </authorList>
    </citation>
    <scope>NUCLEOTIDE SEQUENCE</scope>
</reference>